<evidence type="ECO:0000313" key="5">
    <source>
        <dbReference type="Proteomes" id="UP000683925"/>
    </source>
</evidence>
<dbReference type="EMBL" id="CAJJDP010000019">
    <property type="protein sequence ID" value="CAD8147387.1"/>
    <property type="molecule type" value="Genomic_DNA"/>
</dbReference>
<dbReference type="Proteomes" id="UP000683925">
    <property type="component" value="Unassembled WGS sequence"/>
</dbReference>
<reference evidence="4" key="1">
    <citation type="submission" date="2021-01" db="EMBL/GenBank/DDBJ databases">
        <authorList>
            <consortium name="Genoscope - CEA"/>
            <person name="William W."/>
        </authorList>
    </citation>
    <scope>NUCLEOTIDE SEQUENCE</scope>
</reference>
<evidence type="ECO:0000256" key="3">
    <source>
        <dbReference type="SAM" id="Phobius"/>
    </source>
</evidence>
<keyword evidence="5" id="KW-1185">Reference proteome</keyword>
<protein>
    <recommendedName>
        <fullName evidence="6">Transmembrane protein</fullName>
    </recommendedName>
</protein>
<dbReference type="AlphaFoldDB" id="A0A8S1T6Y4"/>
<evidence type="ECO:0000313" key="4">
    <source>
        <dbReference type="EMBL" id="CAD8147387.1"/>
    </source>
</evidence>
<feature type="coiled-coil region" evidence="1">
    <location>
        <begin position="143"/>
        <end position="189"/>
    </location>
</feature>
<name>A0A8S1T6Y4_PAROT</name>
<comment type="caution">
    <text evidence="4">The sequence shown here is derived from an EMBL/GenBank/DDBJ whole genome shotgun (WGS) entry which is preliminary data.</text>
</comment>
<proteinExistence type="predicted"/>
<evidence type="ECO:0000256" key="1">
    <source>
        <dbReference type="SAM" id="Coils"/>
    </source>
</evidence>
<feature type="compositionally biased region" description="Polar residues" evidence="2">
    <location>
        <begin position="41"/>
        <end position="61"/>
    </location>
</feature>
<evidence type="ECO:0000256" key="2">
    <source>
        <dbReference type="SAM" id="MobiDB-lite"/>
    </source>
</evidence>
<sequence length="328" mass="38478">MGAFLTFYKQHKILFLSFATSSIFLSAGFVYYRNQQNQHTNEYQGSSNASNMRSDNQNQNNKKIKFVDLEKDTNQTRFTAAMNAFESITNLIRVNYIPNTNCLEPQTIVDILQYTIEVAGDEYIRITLANRKQRRIYKSNSQLNLYKQYILKYNEDIEELLEKSQAELLQRLEVTKEIFEESMLALMEKGFFQQLYMLQASVKQKIKEKILSNKDLSVQQVKEIIRYSIKILKQQPEPFQYIVNQMMNKNELKEYIPNAINMIVQDFTYSKFKVEEEDQIKNLQRPECMGDSEIHQLLGEIETTMAEVMNQLGLGGIDSIPENFENFT</sequence>
<gene>
    <name evidence="4" type="ORF">POCTA_138.1.T0190409</name>
</gene>
<dbReference type="OrthoDB" id="298216at2759"/>
<keyword evidence="3" id="KW-0812">Transmembrane</keyword>
<feature type="region of interest" description="Disordered" evidence="2">
    <location>
        <begin position="41"/>
        <end position="63"/>
    </location>
</feature>
<dbReference type="OMA" id="MGDSEIH"/>
<keyword evidence="3" id="KW-0472">Membrane</keyword>
<accession>A0A8S1T6Y4</accession>
<feature type="transmembrane region" description="Helical" evidence="3">
    <location>
        <begin position="12"/>
        <end position="32"/>
    </location>
</feature>
<keyword evidence="3" id="KW-1133">Transmembrane helix</keyword>
<organism evidence="4 5">
    <name type="scientific">Paramecium octaurelia</name>
    <dbReference type="NCBI Taxonomy" id="43137"/>
    <lineage>
        <taxon>Eukaryota</taxon>
        <taxon>Sar</taxon>
        <taxon>Alveolata</taxon>
        <taxon>Ciliophora</taxon>
        <taxon>Intramacronucleata</taxon>
        <taxon>Oligohymenophorea</taxon>
        <taxon>Peniculida</taxon>
        <taxon>Parameciidae</taxon>
        <taxon>Paramecium</taxon>
    </lineage>
</organism>
<keyword evidence="1" id="KW-0175">Coiled coil</keyword>
<evidence type="ECO:0008006" key="6">
    <source>
        <dbReference type="Google" id="ProtNLM"/>
    </source>
</evidence>